<dbReference type="OrthoDB" id="5236342at2759"/>
<name>W2RM24_CYPE1</name>
<dbReference type="HOGENOM" id="CLU_2638011_0_0_1"/>
<dbReference type="AlphaFoldDB" id="W2RM24"/>
<accession>W2RM24</accession>
<dbReference type="Proteomes" id="UP000030752">
    <property type="component" value="Unassembled WGS sequence"/>
</dbReference>
<dbReference type="RefSeq" id="XP_008721571.1">
    <property type="nucleotide sequence ID" value="XM_008723349.1"/>
</dbReference>
<evidence type="ECO:0000313" key="2">
    <source>
        <dbReference type="Proteomes" id="UP000030752"/>
    </source>
</evidence>
<dbReference type="GeneID" id="19976370"/>
<reference evidence="1 2" key="1">
    <citation type="submission" date="2013-03" db="EMBL/GenBank/DDBJ databases">
        <title>The Genome Sequence of Phialophora europaea CBS 101466.</title>
        <authorList>
            <consortium name="The Broad Institute Genomics Platform"/>
            <person name="Cuomo C."/>
            <person name="de Hoog S."/>
            <person name="Gorbushina A."/>
            <person name="Walker B."/>
            <person name="Young S.K."/>
            <person name="Zeng Q."/>
            <person name="Gargeya S."/>
            <person name="Fitzgerald M."/>
            <person name="Haas B."/>
            <person name="Abouelleil A."/>
            <person name="Allen A.W."/>
            <person name="Alvarado L."/>
            <person name="Arachchi H.M."/>
            <person name="Berlin A.M."/>
            <person name="Chapman S.B."/>
            <person name="Gainer-Dewar J."/>
            <person name="Goldberg J."/>
            <person name="Griggs A."/>
            <person name="Gujja S."/>
            <person name="Hansen M."/>
            <person name="Howarth C."/>
            <person name="Imamovic A."/>
            <person name="Ireland A."/>
            <person name="Larimer J."/>
            <person name="McCowan C."/>
            <person name="Murphy C."/>
            <person name="Pearson M."/>
            <person name="Poon T.W."/>
            <person name="Priest M."/>
            <person name="Roberts A."/>
            <person name="Saif S."/>
            <person name="Shea T."/>
            <person name="Sisk P."/>
            <person name="Sykes S."/>
            <person name="Wortman J."/>
            <person name="Nusbaum C."/>
            <person name="Birren B."/>
        </authorList>
    </citation>
    <scope>NUCLEOTIDE SEQUENCE [LARGE SCALE GENOMIC DNA]</scope>
    <source>
        <strain evidence="1 2">CBS 101466</strain>
    </source>
</reference>
<protein>
    <submittedName>
        <fullName evidence="1">Uncharacterized protein</fullName>
    </submittedName>
</protein>
<dbReference type="InParanoid" id="W2RM24"/>
<gene>
    <name evidence="1" type="ORF">HMPREF1541_09031</name>
</gene>
<sequence>MTEIGENALNGIEEYIEGPHTFTVTVQEKVRADGMMVQIKRAGKSFPEKPAKRTGQAGWSVKKGDEVLVYRANTRFE</sequence>
<evidence type="ECO:0000313" key="1">
    <source>
        <dbReference type="EMBL" id="ETN36753.1"/>
    </source>
</evidence>
<dbReference type="EMBL" id="KB822725">
    <property type="protein sequence ID" value="ETN36753.1"/>
    <property type="molecule type" value="Genomic_DNA"/>
</dbReference>
<dbReference type="VEuPathDB" id="FungiDB:HMPREF1541_09031"/>
<organism evidence="1 2">
    <name type="scientific">Cyphellophora europaea (strain CBS 101466)</name>
    <name type="common">Phialophora europaea</name>
    <dbReference type="NCBI Taxonomy" id="1220924"/>
    <lineage>
        <taxon>Eukaryota</taxon>
        <taxon>Fungi</taxon>
        <taxon>Dikarya</taxon>
        <taxon>Ascomycota</taxon>
        <taxon>Pezizomycotina</taxon>
        <taxon>Eurotiomycetes</taxon>
        <taxon>Chaetothyriomycetidae</taxon>
        <taxon>Chaetothyriales</taxon>
        <taxon>Cyphellophoraceae</taxon>
        <taxon>Cyphellophora</taxon>
    </lineage>
</organism>
<proteinExistence type="predicted"/>
<keyword evidence="2" id="KW-1185">Reference proteome</keyword>